<dbReference type="EMBL" id="CP000555">
    <property type="protein sequence ID" value="ABM94192.1"/>
    <property type="molecule type" value="Genomic_DNA"/>
</dbReference>
<dbReference type="eggNOG" id="COG0848">
    <property type="taxonomic scope" value="Bacteria"/>
</dbReference>
<keyword evidence="6 8" id="KW-0472">Membrane</keyword>
<evidence type="ECO:0000256" key="3">
    <source>
        <dbReference type="ARBA" id="ARBA00022475"/>
    </source>
</evidence>
<dbReference type="GO" id="GO:0022857">
    <property type="term" value="F:transmembrane transporter activity"/>
    <property type="evidence" value="ECO:0007669"/>
    <property type="project" value="InterPro"/>
</dbReference>
<keyword evidence="7" id="KW-0813">Transport</keyword>
<keyword evidence="10" id="KW-1185">Reference proteome</keyword>
<gene>
    <name evidence="9" type="ordered locus">Mpe_A1230</name>
</gene>
<keyword evidence="3" id="KW-1003">Cell membrane</keyword>
<dbReference type="HOGENOM" id="CLU_120814_1_0_4"/>
<comment type="subcellular location">
    <subcellularLocation>
        <location evidence="1">Cell membrane</location>
        <topology evidence="1">Single-pass membrane protein</topology>
    </subcellularLocation>
    <subcellularLocation>
        <location evidence="7">Cell membrane</location>
        <topology evidence="7">Single-pass type II membrane protein</topology>
    </subcellularLocation>
</comment>
<keyword evidence="7" id="KW-0653">Protein transport</keyword>
<evidence type="ECO:0000256" key="1">
    <source>
        <dbReference type="ARBA" id="ARBA00004162"/>
    </source>
</evidence>
<evidence type="ECO:0000256" key="4">
    <source>
        <dbReference type="ARBA" id="ARBA00022692"/>
    </source>
</evidence>
<sequence>MKLTPLQKRAERKARNNHGLDMNLVALIDIFTILIFFLMSSTGVEVLSTSRAVKLPESSAEKTPRETIVVTVSGSEILVDGRKVATVGEAMAGEDDLIAPLKAELDLQASRPVLRKENEAQGKAVTIMGDKDIPYRLLRKVMYTAARANFSDVAFAVTRKATT</sequence>
<feature type="transmembrane region" description="Helical" evidence="8">
    <location>
        <begin position="20"/>
        <end position="39"/>
    </location>
</feature>
<dbReference type="Proteomes" id="UP000000366">
    <property type="component" value="Chromosome"/>
</dbReference>
<dbReference type="GO" id="GO:0005886">
    <property type="term" value="C:plasma membrane"/>
    <property type="evidence" value="ECO:0007669"/>
    <property type="project" value="UniProtKB-SubCell"/>
</dbReference>
<evidence type="ECO:0000313" key="9">
    <source>
        <dbReference type="EMBL" id="ABM94192.1"/>
    </source>
</evidence>
<evidence type="ECO:0000313" key="10">
    <source>
        <dbReference type="Proteomes" id="UP000000366"/>
    </source>
</evidence>
<dbReference type="Pfam" id="PF02472">
    <property type="entry name" value="ExbD"/>
    <property type="match status" value="1"/>
</dbReference>
<reference evidence="9 10" key="1">
    <citation type="journal article" date="2007" name="J. Bacteriol.">
        <title>Whole-genome analysis of the methyl tert-butyl ether-degrading beta-proteobacterium Methylibium petroleiphilum PM1.</title>
        <authorList>
            <person name="Kane S.R."/>
            <person name="Chakicherla A.Y."/>
            <person name="Chain P.S.G."/>
            <person name="Schmidt R."/>
            <person name="Shin M.W."/>
            <person name="Legler T.C."/>
            <person name="Scow K.M."/>
            <person name="Larimer F.W."/>
            <person name="Lucas S.M."/>
            <person name="Richardson P.M."/>
            <person name="Hristova K.R."/>
        </authorList>
    </citation>
    <scope>NUCLEOTIDE SEQUENCE [LARGE SCALE GENOMIC DNA]</scope>
    <source>
        <strain evidence="10">ATCC BAA-1232 / LMG 22953 / PM1</strain>
    </source>
</reference>
<dbReference type="AlphaFoldDB" id="A2SF53"/>
<protein>
    <submittedName>
        <fullName evidence="9">Adventurous gliding motility protein S</fullName>
    </submittedName>
</protein>
<evidence type="ECO:0000256" key="7">
    <source>
        <dbReference type="RuleBase" id="RU003879"/>
    </source>
</evidence>
<keyword evidence="5 8" id="KW-1133">Transmembrane helix</keyword>
<keyword evidence="4 7" id="KW-0812">Transmembrane</keyword>
<accession>A2SF53</accession>
<dbReference type="STRING" id="420662.Mpe_A1230"/>
<evidence type="ECO:0000256" key="8">
    <source>
        <dbReference type="SAM" id="Phobius"/>
    </source>
</evidence>
<dbReference type="InterPro" id="IPR003400">
    <property type="entry name" value="ExbD"/>
</dbReference>
<name>A2SF53_METPP</name>
<comment type="similarity">
    <text evidence="2 7">Belongs to the ExbD/TolR family.</text>
</comment>
<dbReference type="KEGG" id="mpt:Mpe_A1230"/>
<evidence type="ECO:0000256" key="5">
    <source>
        <dbReference type="ARBA" id="ARBA00022989"/>
    </source>
</evidence>
<dbReference type="PANTHER" id="PTHR30558">
    <property type="entry name" value="EXBD MEMBRANE COMPONENT OF PMF-DRIVEN MACROMOLECULE IMPORT SYSTEM"/>
    <property type="match status" value="1"/>
</dbReference>
<dbReference type="RefSeq" id="WP_011828829.1">
    <property type="nucleotide sequence ID" value="NC_008825.1"/>
</dbReference>
<dbReference type="GO" id="GO:0015031">
    <property type="term" value="P:protein transport"/>
    <property type="evidence" value="ECO:0007669"/>
    <property type="project" value="UniProtKB-KW"/>
</dbReference>
<proteinExistence type="inferred from homology"/>
<evidence type="ECO:0000256" key="2">
    <source>
        <dbReference type="ARBA" id="ARBA00005811"/>
    </source>
</evidence>
<evidence type="ECO:0000256" key="6">
    <source>
        <dbReference type="ARBA" id="ARBA00023136"/>
    </source>
</evidence>
<organism evidence="9 10">
    <name type="scientific">Methylibium petroleiphilum (strain ATCC BAA-1232 / LMG 22953 / PM1)</name>
    <dbReference type="NCBI Taxonomy" id="420662"/>
    <lineage>
        <taxon>Bacteria</taxon>
        <taxon>Pseudomonadati</taxon>
        <taxon>Pseudomonadota</taxon>
        <taxon>Betaproteobacteria</taxon>
        <taxon>Burkholderiales</taxon>
        <taxon>Sphaerotilaceae</taxon>
        <taxon>Methylibium</taxon>
    </lineage>
</organism>